<protein>
    <recommendedName>
        <fullName evidence="1">DNA helicase Pif1-like 2B domain-containing protein</fullName>
    </recommendedName>
</protein>
<organism evidence="2 3">
    <name type="scientific">Molorchus minor</name>
    <dbReference type="NCBI Taxonomy" id="1323400"/>
    <lineage>
        <taxon>Eukaryota</taxon>
        <taxon>Metazoa</taxon>
        <taxon>Ecdysozoa</taxon>
        <taxon>Arthropoda</taxon>
        <taxon>Hexapoda</taxon>
        <taxon>Insecta</taxon>
        <taxon>Pterygota</taxon>
        <taxon>Neoptera</taxon>
        <taxon>Endopterygota</taxon>
        <taxon>Coleoptera</taxon>
        <taxon>Polyphaga</taxon>
        <taxon>Cucujiformia</taxon>
        <taxon>Chrysomeloidea</taxon>
        <taxon>Cerambycidae</taxon>
        <taxon>Lamiinae</taxon>
        <taxon>Monochamini</taxon>
        <taxon>Molorchus</taxon>
    </lineage>
</organism>
<name>A0ABQ9ISB7_9CUCU</name>
<proteinExistence type="predicted"/>
<dbReference type="InterPro" id="IPR049163">
    <property type="entry name" value="Pif1-like_2B_dom"/>
</dbReference>
<dbReference type="Pfam" id="PF21530">
    <property type="entry name" value="Pif1_2B_dom"/>
    <property type="match status" value="1"/>
</dbReference>
<evidence type="ECO:0000259" key="1">
    <source>
        <dbReference type="Pfam" id="PF21530"/>
    </source>
</evidence>
<keyword evidence="3" id="KW-1185">Reference proteome</keyword>
<evidence type="ECO:0000313" key="2">
    <source>
        <dbReference type="EMBL" id="KAJ8961594.1"/>
    </source>
</evidence>
<feature type="domain" description="DNA helicase Pif1-like 2B" evidence="1">
    <location>
        <begin position="84"/>
        <end position="129"/>
    </location>
</feature>
<dbReference type="Proteomes" id="UP001162164">
    <property type="component" value="Unassembled WGS sequence"/>
</dbReference>
<dbReference type="PANTHER" id="PTHR10492:SF57">
    <property type="entry name" value="ATP-DEPENDENT DNA HELICASE"/>
    <property type="match status" value="1"/>
</dbReference>
<dbReference type="SUPFAM" id="SSF52540">
    <property type="entry name" value="P-loop containing nucleoside triphosphate hydrolases"/>
    <property type="match status" value="1"/>
</dbReference>
<sequence length="143" mass="15837">MSQDLIEIPTIFHCSSLDQLINLVFPNGYSADDVGERAILAPTDAMIDAVNDKILAHLEGDLKTYVSVDEFNRQDDDTLNVPADLLHSINIPALAPHELQLKVGAIVMLLRNLDVQNGKCNGARMKVTRTFDRVPTRIGSEQR</sequence>
<evidence type="ECO:0000313" key="3">
    <source>
        <dbReference type="Proteomes" id="UP001162164"/>
    </source>
</evidence>
<dbReference type="EMBL" id="JAPWTJ010003157">
    <property type="protein sequence ID" value="KAJ8961594.1"/>
    <property type="molecule type" value="Genomic_DNA"/>
</dbReference>
<reference evidence="2" key="1">
    <citation type="journal article" date="2023" name="Insect Mol. Biol.">
        <title>Genome sequencing provides insights into the evolution of gene families encoding plant cell wall-degrading enzymes in longhorned beetles.</title>
        <authorList>
            <person name="Shin N.R."/>
            <person name="Okamura Y."/>
            <person name="Kirsch R."/>
            <person name="Pauchet Y."/>
        </authorList>
    </citation>
    <scope>NUCLEOTIDE SEQUENCE</scope>
    <source>
        <strain evidence="2">MMC_N1</strain>
    </source>
</reference>
<accession>A0ABQ9ISB7</accession>
<dbReference type="PANTHER" id="PTHR10492">
    <property type="match status" value="1"/>
</dbReference>
<comment type="caution">
    <text evidence="2">The sequence shown here is derived from an EMBL/GenBank/DDBJ whole genome shotgun (WGS) entry which is preliminary data.</text>
</comment>
<gene>
    <name evidence="2" type="ORF">NQ317_011137</name>
</gene>
<dbReference type="InterPro" id="IPR027417">
    <property type="entry name" value="P-loop_NTPase"/>
</dbReference>